<evidence type="ECO:0000256" key="6">
    <source>
        <dbReference type="ARBA" id="ARBA00022448"/>
    </source>
</evidence>
<organism evidence="12 14">
    <name type="scientific">Neospora caninum (strain Liverpool)</name>
    <dbReference type="NCBI Taxonomy" id="572307"/>
    <lineage>
        <taxon>Eukaryota</taxon>
        <taxon>Sar</taxon>
        <taxon>Alveolata</taxon>
        <taxon>Apicomplexa</taxon>
        <taxon>Conoidasida</taxon>
        <taxon>Coccidia</taxon>
        <taxon>Eucoccidiorida</taxon>
        <taxon>Eimeriorina</taxon>
        <taxon>Sarcocystidae</taxon>
        <taxon>Neospora</taxon>
    </lineage>
</organism>
<dbReference type="VEuPathDB" id="ToxoDB:NCLIV_021130"/>
<feature type="region of interest" description="Disordered" evidence="10">
    <location>
        <begin position="174"/>
        <end position="204"/>
    </location>
</feature>
<comment type="function">
    <text evidence="1">Functions as an U snRNP-specific nuclear import adapter. Involved in the trimethylguanosine (m3G)-cap-dependent nuclear import of U snRNPs. Binds specifically to the terminal m3G-cap U snRNAs.</text>
</comment>
<evidence type="ECO:0000313" key="12">
    <source>
        <dbReference type="EMBL" id="CBZ52325.1"/>
    </source>
</evidence>
<feature type="domain" description="Snurportin-1 m3G cap-binding" evidence="11">
    <location>
        <begin position="493"/>
        <end position="576"/>
    </location>
</feature>
<dbReference type="Proteomes" id="UP000007494">
    <property type="component" value="Chromosome VIIa"/>
</dbReference>
<dbReference type="GeneID" id="13444246"/>
<sequence length="772" mass="86321">MTVDYEARRADFKKKTPLFSRPRTEQEWREGLLRAQRSCWRVEKLEALRAQSLRELSRLHVPHAVANPIFDAPDEDEEEEVQDKEAEARRAAGLPSQFGEKSGKRRGGNAAEGEASRHTSQRGERNQLTSLHCGEEAPGQEIAMDEDSRLSLGTSAPCSSSDFVGEAYGEADTRMQPRDAAHSKTHNSRRQWPKKQREQRSVSSFASMLAIPKPIVIPELFREKAQVGQEPQNAHASGNTVSSQAVDQTFLPGFSAPEDWYVYLRPEGRRCLLVMHDGMGAIVDKRGIVRGLLNPQPFHERFEEAQRKAVASWHAHAAPQARERREEVSSAGREGSEEPNGAAMHSADEGGREEDVAMEASCKDVARRRRPRRAKQCMRERNALQSQPKWAACPRCLSSWNTSGWGSCARGFTALECVWTNSHDLRWAECLESPAASLGCAKETVDGCPRCLRTEGEGESVQERKVREIFLEREREARNRGEASRCSCCCFSLIFVTDVLWWNDCMLGNAETTCRQFLLRSRFEEMDVGASRCPLQLLPLQDCSAATLEHLYRSQLQPWPSDSLVFLHREAPYVEALSDFCLSWRDAHLSRFHVDESLGPRAMRNSRGEAQIVCLRLTTEGTLVTEDGIVLASTVDAETLREHALRPRNLVRCAVAGIVLSAENGVDGGTGSRAEGVRVLARVRPHVRLQADSFARIVDQFLKKRRENESGGDTVEAAQEPGVSPRRLSPFESLLALLFPSTPGALRLSTCPVEACVAQSEDPRDARECRER</sequence>
<dbReference type="OrthoDB" id="10003593at2759"/>
<feature type="compositionally biased region" description="Basic and acidic residues" evidence="10">
    <location>
        <begin position="346"/>
        <end position="365"/>
    </location>
</feature>
<evidence type="ECO:0000256" key="3">
    <source>
        <dbReference type="ARBA" id="ARBA00004496"/>
    </source>
</evidence>
<gene>
    <name evidence="13" type="ORF">BN1204_021130</name>
    <name evidence="12" type="ORF">NCLIV_021130</name>
</gene>
<keyword evidence="8" id="KW-0694">RNA-binding</keyword>
<dbReference type="RefSeq" id="XP_003882357.1">
    <property type="nucleotide sequence ID" value="XM_003882308.1"/>
</dbReference>
<evidence type="ECO:0000256" key="8">
    <source>
        <dbReference type="ARBA" id="ARBA00022884"/>
    </source>
</evidence>
<dbReference type="AlphaFoldDB" id="F0VF31"/>
<dbReference type="eggNOG" id="KOG3132">
    <property type="taxonomic scope" value="Eukaryota"/>
</dbReference>
<feature type="compositionally biased region" description="Basic and acidic residues" evidence="10">
    <location>
        <begin position="114"/>
        <end position="125"/>
    </location>
</feature>
<evidence type="ECO:0000256" key="10">
    <source>
        <dbReference type="SAM" id="MobiDB-lite"/>
    </source>
</evidence>
<dbReference type="Gene3D" id="3.30.470.30">
    <property type="entry name" value="DNA ligase/mRNA capping enzyme"/>
    <property type="match status" value="1"/>
</dbReference>
<dbReference type="Pfam" id="PF21974">
    <property type="entry name" value="SPN1_m3Gcap_bd"/>
    <property type="match status" value="1"/>
</dbReference>
<dbReference type="InterPro" id="IPR047857">
    <property type="entry name" value="Snurportin1_C"/>
</dbReference>
<dbReference type="PANTHER" id="PTHR13403:SF6">
    <property type="entry name" value="SNURPORTIN-1"/>
    <property type="match status" value="1"/>
</dbReference>
<feature type="region of interest" description="Disordered" evidence="10">
    <location>
        <begin position="67"/>
        <end position="131"/>
    </location>
</feature>
<reference evidence="14" key="3">
    <citation type="journal article" date="2012" name="PLoS Pathog.">
        <title>Comparative genomics of the apicomplexan parasites Toxoplasma gondii and Neospora caninum: Coccidia differing in host range and transmission strategy.</title>
        <authorList>
            <person name="Reid A.J."/>
            <person name="Vermont S.J."/>
            <person name="Cotton J.A."/>
            <person name="Harris D."/>
            <person name="Hill-Cawthorne G.A."/>
            <person name="Konen-Waisman S."/>
            <person name="Latham S.M."/>
            <person name="Mourier T."/>
            <person name="Norton R."/>
            <person name="Quail M.A."/>
            <person name="Sanders M."/>
            <person name="Shanmugam D."/>
            <person name="Sohal A."/>
            <person name="Wasmuth J.D."/>
            <person name="Brunk B."/>
            <person name="Grigg M.E."/>
            <person name="Howard J.C."/>
            <person name="Parkinson J."/>
            <person name="Roos D.S."/>
            <person name="Trees A.J."/>
            <person name="Berriman M."/>
            <person name="Pain A."/>
            <person name="Wastling J.M."/>
        </authorList>
    </citation>
    <scope>NUCLEOTIDE SEQUENCE [LARGE SCALE GENOMIC DNA]</scope>
    <source>
        <strain evidence="14">Liverpool</strain>
    </source>
</reference>
<evidence type="ECO:0000256" key="9">
    <source>
        <dbReference type="ARBA" id="ARBA00023242"/>
    </source>
</evidence>
<keyword evidence="6" id="KW-0813">Transport</keyword>
<comment type="similarity">
    <text evidence="4">Belongs to the snurportin family.</text>
</comment>
<evidence type="ECO:0000313" key="14">
    <source>
        <dbReference type="Proteomes" id="UP000007494"/>
    </source>
</evidence>
<reference evidence="13" key="4">
    <citation type="journal article" date="2015" name="PLoS ONE">
        <title>Comprehensive Evaluation of Toxoplasma gondii VEG and Neospora caninum LIV Genomes with Tachyzoite Stage Transcriptome and Proteome Defines Novel Transcript Features.</title>
        <authorList>
            <person name="Ramaprasad A."/>
            <person name="Mourier T."/>
            <person name="Naeem R."/>
            <person name="Malas T.B."/>
            <person name="Moussa E."/>
            <person name="Panigrahi A."/>
            <person name="Vermont S.J."/>
            <person name="Otto T.D."/>
            <person name="Wastling J."/>
            <person name="Pain A."/>
        </authorList>
    </citation>
    <scope>NUCLEOTIDE SEQUENCE</scope>
    <source>
        <strain evidence="13">Liverpool</strain>
    </source>
</reference>
<feature type="compositionally biased region" description="Basic residues" evidence="10">
    <location>
        <begin position="183"/>
        <end position="194"/>
    </location>
</feature>
<evidence type="ECO:0000256" key="7">
    <source>
        <dbReference type="ARBA" id="ARBA00022490"/>
    </source>
</evidence>
<dbReference type="GO" id="GO:0003723">
    <property type="term" value="F:RNA binding"/>
    <property type="evidence" value="ECO:0007669"/>
    <property type="project" value="UniProtKB-KW"/>
</dbReference>
<dbReference type="GO" id="GO:0061015">
    <property type="term" value="P:snRNA import into nucleus"/>
    <property type="evidence" value="ECO:0007669"/>
    <property type="project" value="InterPro"/>
</dbReference>
<dbReference type="InParanoid" id="F0VF31"/>
<reference evidence="12" key="2">
    <citation type="submission" date="2011-03" db="EMBL/GenBank/DDBJ databases">
        <title>Comparative genomics and transcriptomics of Neospora caninum and Toxoplasma gondii.</title>
        <authorList>
            <person name="Reid A.J."/>
            <person name="Sohal A."/>
            <person name="Harris D."/>
            <person name="Quail M."/>
            <person name="Sanders M."/>
            <person name="Berriman M."/>
            <person name="Wastling J.M."/>
            <person name="Pain A."/>
        </authorList>
    </citation>
    <scope>NUCLEOTIDE SEQUENCE</scope>
    <source>
        <strain evidence="12">Liverpool</strain>
    </source>
</reference>
<evidence type="ECO:0000259" key="11">
    <source>
        <dbReference type="Pfam" id="PF21974"/>
    </source>
</evidence>
<name>F0VF31_NEOCL</name>
<feature type="compositionally biased region" description="Acidic residues" evidence="10">
    <location>
        <begin position="72"/>
        <end position="82"/>
    </location>
</feature>
<dbReference type="EMBL" id="FR823388">
    <property type="protein sequence ID" value="CBZ52325.1"/>
    <property type="molecule type" value="Genomic_DNA"/>
</dbReference>
<comment type="subcellular location">
    <subcellularLocation>
        <location evidence="3">Cytoplasm</location>
    </subcellularLocation>
    <subcellularLocation>
        <location evidence="2">Nucleus</location>
    </subcellularLocation>
</comment>
<keyword evidence="7" id="KW-0963">Cytoplasm</keyword>
<dbReference type="GO" id="GO:0005634">
    <property type="term" value="C:nucleus"/>
    <property type="evidence" value="ECO:0007669"/>
    <property type="project" value="UniProtKB-SubCell"/>
</dbReference>
<evidence type="ECO:0000256" key="1">
    <source>
        <dbReference type="ARBA" id="ARBA00003975"/>
    </source>
</evidence>
<accession>F0VF31</accession>
<protein>
    <recommendedName>
        <fullName evidence="5">Snurportin-1</fullName>
    </recommendedName>
</protein>
<dbReference type="EMBL" id="LN714481">
    <property type="protein sequence ID" value="CEL66293.1"/>
    <property type="molecule type" value="Genomic_DNA"/>
</dbReference>
<evidence type="ECO:0000256" key="4">
    <source>
        <dbReference type="ARBA" id="ARBA00007540"/>
    </source>
</evidence>
<keyword evidence="14" id="KW-1185">Reference proteome</keyword>
<reference evidence="12" key="1">
    <citation type="submission" date="2011-02" db="EMBL/GenBank/DDBJ databases">
        <authorList>
            <person name="Aslett M."/>
        </authorList>
    </citation>
    <scope>NUCLEOTIDE SEQUENCE</scope>
    <source>
        <strain evidence="12">Liverpool</strain>
    </source>
</reference>
<evidence type="ECO:0000256" key="5">
    <source>
        <dbReference type="ARBA" id="ARBA00016034"/>
    </source>
</evidence>
<evidence type="ECO:0000256" key="2">
    <source>
        <dbReference type="ARBA" id="ARBA00004123"/>
    </source>
</evidence>
<evidence type="ECO:0000313" key="13">
    <source>
        <dbReference type="EMBL" id="CEL66293.1"/>
    </source>
</evidence>
<feature type="region of interest" description="Disordered" evidence="10">
    <location>
        <begin position="312"/>
        <end position="365"/>
    </location>
</feature>
<dbReference type="GO" id="GO:0005737">
    <property type="term" value="C:cytoplasm"/>
    <property type="evidence" value="ECO:0007669"/>
    <property type="project" value="UniProtKB-SubCell"/>
</dbReference>
<keyword evidence="9" id="KW-0539">Nucleus</keyword>
<dbReference type="InterPro" id="IPR017336">
    <property type="entry name" value="Snurportin-1"/>
</dbReference>
<dbReference type="OMA" id="APEDWYV"/>
<dbReference type="PANTHER" id="PTHR13403">
    <property type="entry name" value="SNURPORTIN1 RNUT1 PROTEIN RNA, U TRANSPORTER 1"/>
    <property type="match status" value="1"/>
</dbReference>
<proteinExistence type="inferred from homology"/>